<protein>
    <submittedName>
        <fullName evidence="1">Uncharacterized protein</fullName>
    </submittedName>
</protein>
<reference evidence="1" key="1">
    <citation type="submission" date="2018-02" db="EMBL/GenBank/DDBJ databases">
        <title>Rhizophora mucronata_Transcriptome.</title>
        <authorList>
            <person name="Meera S.P."/>
            <person name="Sreeshan A."/>
            <person name="Augustine A."/>
        </authorList>
    </citation>
    <scope>NUCLEOTIDE SEQUENCE</scope>
    <source>
        <tissue evidence="1">Leaf</tissue>
    </source>
</reference>
<evidence type="ECO:0000313" key="1">
    <source>
        <dbReference type="EMBL" id="MBX65593.1"/>
    </source>
</evidence>
<organism evidence="1">
    <name type="scientific">Rhizophora mucronata</name>
    <name type="common">Asiatic mangrove</name>
    <dbReference type="NCBI Taxonomy" id="61149"/>
    <lineage>
        <taxon>Eukaryota</taxon>
        <taxon>Viridiplantae</taxon>
        <taxon>Streptophyta</taxon>
        <taxon>Embryophyta</taxon>
        <taxon>Tracheophyta</taxon>
        <taxon>Spermatophyta</taxon>
        <taxon>Magnoliopsida</taxon>
        <taxon>eudicotyledons</taxon>
        <taxon>Gunneridae</taxon>
        <taxon>Pentapetalae</taxon>
        <taxon>rosids</taxon>
        <taxon>fabids</taxon>
        <taxon>Malpighiales</taxon>
        <taxon>Rhizophoraceae</taxon>
        <taxon>Rhizophora</taxon>
    </lineage>
</organism>
<accession>A0A2P2QF05</accession>
<dbReference type="EMBL" id="GGEC01085109">
    <property type="protein sequence ID" value="MBX65593.1"/>
    <property type="molecule type" value="Transcribed_RNA"/>
</dbReference>
<proteinExistence type="predicted"/>
<dbReference type="AlphaFoldDB" id="A0A2P2QF05"/>
<name>A0A2P2QF05_RHIMU</name>
<sequence length="36" mass="4236">MKGKNYNNNNKSLISNQSQLHESFLVILLYHELTLM</sequence>